<name>A0A5N7DIW3_9EURO</name>
<feature type="region of interest" description="Disordered" evidence="1">
    <location>
        <begin position="1"/>
        <end position="34"/>
    </location>
</feature>
<evidence type="ECO:0000313" key="2">
    <source>
        <dbReference type="EMBL" id="KAE8406380.1"/>
    </source>
</evidence>
<proteinExistence type="predicted"/>
<organism evidence="2 3">
    <name type="scientific">Aspergillus pseudonomiae</name>
    <dbReference type="NCBI Taxonomy" id="1506151"/>
    <lineage>
        <taxon>Eukaryota</taxon>
        <taxon>Fungi</taxon>
        <taxon>Dikarya</taxon>
        <taxon>Ascomycota</taxon>
        <taxon>Pezizomycotina</taxon>
        <taxon>Eurotiomycetes</taxon>
        <taxon>Eurotiomycetidae</taxon>
        <taxon>Eurotiales</taxon>
        <taxon>Aspergillaceae</taxon>
        <taxon>Aspergillus</taxon>
        <taxon>Aspergillus subgen. Circumdati</taxon>
    </lineage>
</organism>
<accession>A0A5N7DIW3</accession>
<evidence type="ECO:0000313" key="3">
    <source>
        <dbReference type="Proteomes" id="UP000325579"/>
    </source>
</evidence>
<dbReference type="EMBL" id="ML736754">
    <property type="protein sequence ID" value="KAE8406380.1"/>
    <property type="molecule type" value="Genomic_DNA"/>
</dbReference>
<feature type="compositionally biased region" description="Basic and acidic residues" evidence="1">
    <location>
        <begin position="19"/>
        <end position="32"/>
    </location>
</feature>
<reference evidence="2 3" key="1">
    <citation type="submission" date="2019-04" db="EMBL/GenBank/DDBJ databases">
        <authorList>
            <consortium name="DOE Joint Genome Institute"/>
            <person name="Mondo S."/>
            <person name="Kjaerbolling I."/>
            <person name="Vesth T."/>
            <person name="Frisvad J.C."/>
            <person name="Nybo J.L."/>
            <person name="Theobald S."/>
            <person name="Kildgaard S."/>
            <person name="Isbrandt T."/>
            <person name="Kuo A."/>
            <person name="Sato A."/>
            <person name="Lyhne E.K."/>
            <person name="Kogle M.E."/>
            <person name="Wiebenga A."/>
            <person name="Kun R.S."/>
            <person name="Lubbers R.J."/>
            <person name="Makela M.R."/>
            <person name="Barry K."/>
            <person name="Chovatia M."/>
            <person name="Clum A."/>
            <person name="Daum C."/>
            <person name="Haridas S."/>
            <person name="He G."/>
            <person name="LaButti K."/>
            <person name="Lipzen A."/>
            <person name="Riley R."/>
            <person name="Salamov A."/>
            <person name="Simmons B.A."/>
            <person name="Magnuson J.K."/>
            <person name="Henrissat B."/>
            <person name="Mortensen U.H."/>
            <person name="Larsen T.O."/>
            <person name="Devries R.P."/>
            <person name="Grigoriev I.V."/>
            <person name="Machida M."/>
            <person name="Baker S.E."/>
            <person name="Andersen M.R."/>
            <person name="Cantor M.N."/>
            <person name="Hua S.X."/>
        </authorList>
    </citation>
    <scope>NUCLEOTIDE SEQUENCE [LARGE SCALE GENOMIC DNA]</scope>
    <source>
        <strain evidence="2 3">CBS 119388</strain>
    </source>
</reference>
<dbReference type="RefSeq" id="XP_031943699.1">
    <property type="nucleotide sequence ID" value="XM_032090986.1"/>
</dbReference>
<feature type="region of interest" description="Disordered" evidence="1">
    <location>
        <begin position="203"/>
        <end position="232"/>
    </location>
</feature>
<dbReference type="AlphaFoldDB" id="A0A5N7DIW3"/>
<sequence length="232" mass="26019">MARTMSDTTACHQTGAKRPAYDSHSDSEADRPVKKRHLWARSMSKSDCCWDREIKCDNVSLSQSCLLHRQDCCKKTIGVHHRGTTKDQCLSTIAPENEGQWIDRSTVEDISKRLDRIERCLHFMFPELFLNPDTDEGTLTDSDDDSVTVCSENDSYPVTCQAVAIVNRWLAQSQHFSNKISTQPSLAFAQDYLGEVTSTCSVGDTASSPPLIPLSPPSRDDRGQRNVMTEME</sequence>
<keyword evidence="3" id="KW-1185">Reference proteome</keyword>
<dbReference type="GeneID" id="43675677"/>
<protein>
    <submittedName>
        <fullName evidence="2">Uncharacterized protein</fullName>
    </submittedName>
</protein>
<dbReference type="OrthoDB" id="4500637at2759"/>
<evidence type="ECO:0000256" key="1">
    <source>
        <dbReference type="SAM" id="MobiDB-lite"/>
    </source>
</evidence>
<feature type="compositionally biased region" description="Polar residues" evidence="1">
    <location>
        <begin position="1"/>
        <end position="12"/>
    </location>
</feature>
<gene>
    <name evidence="2" type="ORF">BDV37DRAFT_64029</name>
</gene>
<dbReference type="Proteomes" id="UP000325579">
    <property type="component" value="Unassembled WGS sequence"/>
</dbReference>